<dbReference type="SMART" id="SM00406">
    <property type="entry name" value="IGv"/>
    <property type="match status" value="1"/>
</dbReference>
<dbReference type="SUPFAM" id="SSF48726">
    <property type="entry name" value="Immunoglobulin"/>
    <property type="match status" value="3"/>
</dbReference>
<gene>
    <name evidence="7" type="ORF">UY3_00627</name>
</gene>
<keyword evidence="2" id="KW-1064">Adaptive immunity</keyword>
<evidence type="ECO:0000256" key="2">
    <source>
        <dbReference type="ARBA" id="ARBA00023130"/>
    </source>
</evidence>
<proteinExistence type="predicted"/>
<evidence type="ECO:0000256" key="3">
    <source>
        <dbReference type="ARBA" id="ARBA00023170"/>
    </source>
</evidence>
<dbReference type="FunFam" id="2.60.40.10:FF:002173">
    <property type="entry name" value="TRADV8 protein"/>
    <property type="match status" value="1"/>
</dbReference>
<keyword evidence="8" id="KW-1185">Reference proteome</keyword>
<dbReference type="PANTHER" id="PTHR19367:SF18">
    <property type="entry name" value="T CELL RECEPTOR ALPHA VARIABLE 16"/>
    <property type="match status" value="1"/>
</dbReference>
<dbReference type="InterPro" id="IPR013106">
    <property type="entry name" value="Ig_V-set"/>
</dbReference>
<keyword evidence="3" id="KW-0675">Receptor</keyword>
<dbReference type="EMBL" id="KB478189">
    <property type="protein sequence ID" value="EMP42108.1"/>
    <property type="molecule type" value="Genomic_DNA"/>
</dbReference>
<dbReference type="GO" id="GO:0002250">
    <property type="term" value="P:adaptive immune response"/>
    <property type="evidence" value="ECO:0007669"/>
    <property type="project" value="UniProtKB-KW"/>
</dbReference>
<dbReference type="SMART" id="SM00409">
    <property type="entry name" value="IG"/>
    <property type="match status" value="1"/>
</dbReference>
<keyword evidence="5" id="KW-0391">Immunity</keyword>
<dbReference type="InterPro" id="IPR003599">
    <property type="entry name" value="Ig_sub"/>
</dbReference>
<feature type="domain" description="Ig-like" evidence="6">
    <location>
        <begin position="196"/>
        <end position="308"/>
    </location>
</feature>
<accession>M7CBM6</accession>
<organism evidence="7 8">
    <name type="scientific">Chelonia mydas</name>
    <name type="common">Green sea-turtle</name>
    <name type="synonym">Chelonia agassizi</name>
    <dbReference type="NCBI Taxonomy" id="8469"/>
    <lineage>
        <taxon>Eukaryota</taxon>
        <taxon>Metazoa</taxon>
        <taxon>Chordata</taxon>
        <taxon>Craniata</taxon>
        <taxon>Vertebrata</taxon>
        <taxon>Euteleostomi</taxon>
        <taxon>Archelosauria</taxon>
        <taxon>Testudinata</taxon>
        <taxon>Testudines</taxon>
        <taxon>Cryptodira</taxon>
        <taxon>Durocryptodira</taxon>
        <taxon>Americhelydia</taxon>
        <taxon>Chelonioidea</taxon>
        <taxon>Cheloniidae</taxon>
        <taxon>Chelonia</taxon>
    </lineage>
</organism>
<evidence type="ECO:0000256" key="4">
    <source>
        <dbReference type="ARBA" id="ARBA00023319"/>
    </source>
</evidence>
<dbReference type="Proteomes" id="UP000031443">
    <property type="component" value="Unassembled WGS sequence"/>
</dbReference>
<sequence length="308" mass="33662">MDFLFRIDDSNDEENGAGRRFSAKFRKASKFFSLTIKELEPTDTAMYFCALVEDTINASLPTVGLLPAAVNHCGSNGVDWARSTTGAVLGDSVRSNEPEVSRSEGVSVPLSCSYETSYTAGVYLCWYRQYRNRAPQYILRRGAKGIKTSDTAGFAQESLKLPCIWNRFHGSSAIESVTRTLIAGAALCDTVRSKEPELSESVGAAFGNSVQSNEPEVSGSAGGSVTLSCSYTTSDSYAYLYWYRQYPNQAPQYILWRGAKSYSGQSNTANFAQKRFSSQADDSSTVLNITALELADSAVYYCALRLAQ</sequence>
<evidence type="ECO:0000256" key="5">
    <source>
        <dbReference type="ARBA" id="ARBA00043266"/>
    </source>
</evidence>
<keyword evidence="1" id="KW-0732">Signal</keyword>
<keyword evidence="5" id="KW-1279">T cell receptor</keyword>
<protein>
    <submittedName>
        <fullName evidence="7">Ig lambda chain V-II region NEI</fullName>
    </submittedName>
</protein>
<evidence type="ECO:0000259" key="6">
    <source>
        <dbReference type="PROSITE" id="PS50835"/>
    </source>
</evidence>
<dbReference type="InterPro" id="IPR007110">
    <property type="entry name" value="Ig-like_dom"/>
</dbReference>
<dbReference type="Pfam" id="PF07686">
    <property type="entry name" value="V-set"/>
    <property type="match status" value="2"/>
</dbReference>
<evidence type="ECO:0000256" key="1">
    <source>
        <dbReference type="ARBA" id="ARBA00022729"/>
    </source>
</evidence>
<dbReference type="Gene3D" id="2.60.40.10">
    <property type="entry name" value="Immunoglobulins"/>
    <property type="match status" value="3"/>
</dbReference>
<dbReference type="PANTHER" id="PTHR19367">
    <property type="entry name" value="T-CELL RECEPTOR ALPHA CHAIN V REGION"/>
    <property type="match status" value="1"/>
</dbReference>
<dbReference type="InterPro" id="IPR036179">
    <property type="entry name" value="Ig-like_dom_sf"/>
</dbReference>
<dbReference type="InterPro" id="IPR013783">
    <property type="entry name" value="Ig-like_fold"/>
</dbReference>
<name>M7CBM6_CHEMY</name>
<dbReference type="InterPro" id="IPR051287">
    <property type="entry name" value="TCR_variable_region"/>
</dbReference>
<evidence type="ECO:0000313" key="7">
    <source>
        <dbReference type="EMBL" id="EMP42108.1"/>
    </source>
</evidence>
<evidence type="ECO:0000313" key="8">
    <source>
        <dbReference type="Proteomes" id="UP000031443"/>
    </source>
</evidence>
<dbReference type="AlphaFoldDB" id="M7CBM6"/>
<dbReference type="GO" id="GO:0042101">
    <property type="term" value="C:T cell receptor complex"/>
    <property type="evidence" value="ECO:0007669"/>
    <property type="project" value="UniProtKB-KW"/>
</dbReference>
<reference evidence="8" key="1">
    <citation type="journal article" date="2013" name="Nat. Genet.">
        <title>The draft genomes of soft-shell turtle and green sea turtle yield insights into the development and evolution of the turtle-specific body plan.</title>
        <authorList>
            <person name="Wang Z."/>
            <person name="Pascual-Anaya J."/>
            <person name="Zadissa A."/>
            <person name="Li W."/>
            <person name="Niimura Y."/>
            <person name="Huang Z."/>
            <person name="Li C."/>
            <person name="White S."/>
            <person name="Xiong Z."/>
            <person name="Fang D."/>
            <person name="Wang B."/>
            <person name="Ming Y."/>
            <person name="Chen Y."/>
            <person name="Zheng Y."/>
            <person name="Kuraku S."/>
            <person name="Pignatelli M."/>
            <person name="Herrero J."/>
            <person name="Beal K."/>
            <person name="Nozawa M."/>
            <person name="Li Q."/>
            <person name="Wang J."/>
            <person name="Zhang H."/>
            <person name="Yu L."/>
            <person name="Shigenobu S."/>
            <person name="Wang J."/>
            <person name="Liu J."/>
            <person name="Flicek P."/>
            <person name="Searle S."/>
            <person name="Wang J."/>
            <person name="Kuratani S."/>
            <person name="Yin Y."/>
            <person name="Aken B."/>
            <person name="Zhang G."/>
            <person name="Irie N."/>
        </authorList>
    </citation>
    <scope>NUCLEOTIDE SEQUENCE [LARGE SCALE GENOMIC DNA]</scope>
</reference>
<dbReference type="PROSITE" id="PS50835">
    <property type="entry name" value="IG_LIKE"/>
    <property type="match status" value="1"/>
</dbReference>
<keyword evidence="4" id="KW-0393">Immunoglobulin domain</keyword>